<organism evidence="1 2">
    <name type="scientific">Capsaspora owczarzaki (strain ATCC 30864)</name>
    <dbReference type="NCBI Taxonomy" id="595528"/>
    <lineage>
        <taxon>Eukaryota</taxon>
        <taxon>Filasterea</taxon>
        <taxon>Capsaspora</taxon>
    </lineage>
</organism>
<evidence type="ECO:0000313" key="2">
    <source>
        <dbReference type="Proteomes" id="UP000008743"/>
    </source>
</evidence>
<dbReference type="InParanoid" id="A0A0D2ULK7"/>
<protein>
    <submittedName>
        <fullName evidence="1">Uncharacterized protein</fullName>
    </submittedName>
</protein>
<dbReference type="EMBL" id="KE346370">
    <property type="protein sequence ID" value="KJE95991.1"/>
    <property type="molecule type" value="Genomic_DNA"/>
</dbReference>
<reference evidence="2" key="1">
    <citation type="submission" date="2011-02" db="EMBL/GenBank/DDBJ databases">
        <title>The Genome Sequence of Capsaspora owczarzaki ATCC 30864.</title>
        <authorList>
            <person name="Russ C."/>
            <person name="Cuomo C."/>
            <person name="Burger G."/>
            <person name="Gray M.W."/>
            <person name="Holland P.W.H."/>
            <person name="King N."/>
            <person name="Lang F.B.F."/>
            <person name="Roger A.J."/>
            <person name="Ruiz-Trillo I."/>
            <person name="Young S.K."/>
            <person name="Zeng Q."/>
            <person name="Gargeya S."/>
            <person name="Alvarado L."/>
            <person name="Berlin A."/>
            <person name="Chapman S.B."/>
            <person name="Chen Z."/>
            <person name="Freedman E."/>
            <person name="Gellesch M."/>
            <person name="Goldberg J."/>
            <person name="Griggs A."/>
            <person name="Gujja S."/>
            <person name="Heilman E."/>
            <person name="Heiman D."/>
            <person name="Howarth C."/>
            <person name="Mehta T."/>
            <person name="Neiman D."/>
            <person name="Pearson M."/>
            <person name="Roberts A."/>
            <person name="Saif S."/>
            <person name="Shea T."/>
            <person name="Shenoy N."/>
            <person name="Sisk P."/>
            <person name="Stolte C."/>
            <person name="Sykes S."/>
            <person name="White J."/>
            <person name="Yandava C."/>
            <person name="Haas B."/>
            <person name="Nusbaum C."/>
            <person name="Birren B."/>
        </authorList>
    </citation>
    <scope>NUCLEOTIDE SEQUENCE</scope>
    <source>
        <strain evidence="2">ATCC 30864</strain>
    </source>
</reference>
<gene>
    <name evidence="1" type="ORF">CAOG_006367</name>
</gene>
<accession>A0A0D2ULK7</accession>
<name>A0A0D2ULK7_CAPO3</name>
<keyword evidence="2" id="KW-1185">Reference proteome</keyword>
<dbReference type="AlphaFoldDB" id="A0A0D2ULK7"/>
<evidence type="ECO:0000313" key="1">
    <source>
        <dbReference type="EMBL" id="KJE95991.1"/>
    </source>
</evidence>
<sequence length="299" mass="32669">MAEPSHLTDPLWPDVDPKAEKSAQFVLQDHQHLHRLCMDSLPSPFKLMESDYVETSPGSGVLQHYANGSSKAVGFSVVVPHPTNDRVSPFWRLTRKASYCFVAQEQQFAQTKLGFSRSLDENWLAGGMVHYVVHPTVADMTIAEFQAELLTLFSTQCGVGMGSDSGLSTSALSIGGSSTVSGKTIEDAPSSIRPIVAALRRHVSQCAGVDPTRALVSCMVHDNLALRQLSLDDAMQHEDLCWYLYCAILQTTFSLGGLQFRDQVNTFLADCALEFGFPSAEVKTDEPSHPASSEPTMRT</sequence>
<dbReference type="Proteomes" id="UP000008743">
    <property type="component" value="Unassembled WGS sequence"/>
</dbReference>
<dbReference type="PhylomeDB" id="A0A0D2ULK7"/>
<proteinExistence type="predicted"/>